<dbReference type="AlphaFoldDB" id="A0A4U0YPL7"/>
<name>A0A4U0YPL7_9GAMM</name>
<protein>
    <submittedName>
        <fullName evidence="3">DUF1090 domain-containing protein</fullName>
    </submittedName>
</protein>
<feature type="chain" id="PRO_5023867080" evidence="2">
    <location>
        <begin position="20"/>
        <end position="125"/>
    </location>
</feature>
<feature type="region of interest" description="Disordered" evidence="1">
    <location>
        <begin position="70"/>
        <end position="108"/>
    </location>
</feature>
<gene>
    <name evidence="3" type="ORF">FA869_04155</name>
</gene>
<organism evidence="3 4">
    <name type="scientific">Halopseudomonas bauzanensis</name>
    <dbReference type="NCBI Taxonomy" id="653930"/>
    <lineage>
        <taxon>Bacteria</taxon>
        <taxon>Pseudomonadati</taxon>
        <taxon>Pseudomonadota</taxon>
        <taxon>Gammaproteobacteria</taxon>
        <taxon>Pseudomonadales</taxon>
        <taxon>Pseudomonadaceae</taxon>
        <taxon>Halopseudomonas</taxon>
    </lineage>
</organism>
<evidence type="ECO:0000256" key="2">
    <source>
        <dbReference type="SAM" id="SignalP"/>
    </source>
</evidence>
<reference evidence="3 4" key="1">
    <citation type="submission" date="2019-04" db="EMBL/GenBank/DDBJ databases">
        <title>Crypto-aerobic microbial life in anoxic (sulfidic) marine sediments.</title>
        <authorList>
            <person name="Bhattacharya S."/>
            <person name="Roy C."/>
            <person name="Mondal N."/>
            <person name="Sarkar J."/>
            <person name="Mandal S."/>
            <person name="Rameez M.J."/>
            <person name="Ghosh W."/>
        </authorList>
    </citation>
    <scope>NUCLEOTIDE SEQUENCE [LARGE SCALE GENOMIC DNA]</scope>
    <source>
        <strain evidence="3 4">SBBB</strain>
    </source>
</reference>
<dbReference type="EMBL" id="SWAV01000001">
    <property type="protein sequence ID" value="TKA93368.1"/>
    <property type="molecule type" value="Genomic_DNA"/>
</dbReference>
<proteinExistence type="predicted"/>
<evidence type="ECO:0000256" key="1">
    <source>
        <dbReference type="SAM" id="MobiDB-lite"/>
    </source>
</evidence>
<accession>A0A4U0YPL7</accession>
<comment type="caution">
    <text evidence="3">The sequence shown here is derived from an EMBL/GenBank/DDBJ whole genome shotgun (WGS) entry which is preliminary data.</text>
</comment>
<dbReference type="InterPro" id="IPR009468">
    <property type="entry name" value="DUF1090"/>
</dbReference>
<sequence length="125" mass="13953">MLMKKTLLVALLLSLPVHAGTPAAGHETCADKEQRIMERLQRAEAANNQGQVRGLNKALKEVRDHCTEEGLAAERKQRIAESEAEVAERREDLAEAIRDGDKDKIEKREGKLTEALQELNEARAE</sequence>
<evidence type="ECO:0000313" key="3">
    <source>
        <dbReference type="EMBL" id="TKA93368.1"/>
    </source>
</evidence>
<keyword evidence="2" id="KW-0732">Signal</keyword>
<dbReference type="Proteomes" id="UP000305198">
    <property type="component" value="Unassembled WGS sequence"/>
</dbReference>
<evidence type="ECO:0000313" key="4">
    <source>
        <dbReference type="Proteomes" id="UP000305198"/>
    </source>
</evidence>
<dbReference type="Pfam" id="PF06476">
    <property type="entry name" value="DUF1090"/>
    <property type="match status" value="1"/>
</dbReference>
<feature type="signal peptide" evidence="2">
    <location>
        <begin position="1"/>
        <end position="19"/>
    </location>
</feature>